<evidence type="ECO:0000256" key="9">
    <source>
        <dbReference type="ARBA" id="ARBA00022827"/>
    </source>
</evidence>
<dbReference type="PANTHER" id="PTHR10835">
    <property type="entry name" value="SQUALENE MONOOXYGENASE"/>
    <property type="match status" value="1"/>
</dbReference>
<evidence type="ECO:0000256" key="5">
    <source>
        <dbReference type="ARBA" id="ARBA00008802"/>
    </source>
</evidence>
<dbReference type="Pfam" id="PF08491">
    <property type="entry name" value="SE"/>
    <property type="match status" value="1"/>
</dbReference>
<comment type="cofactor">
    <cofactor evidence="1 14">
        <name>FAD</name>
        <dbReference type="ChEBI" id="CHEBI:57692"/>
    </cofactor>
</comment>
<evidence type="ECO:0000256" key="3">
    <source>
        <dbReference type="ARBA" id="ARBA00004141"/>
    </source>
</evidence>
<keyword evidence="11 14" id="KW-0560">Oxidoreductase</keyword>
<dbReference type="EMBL" id="JAKUCV010004803">
    <property type="protein sequence ID" value="KAJ4833978.1"/>
    <property type="molecule type" value="Genomic_DNA"/>
</dbReference>
<evidence type="ECO:0000256" key="1">
    <source>
        <dbReference type="ARBA" id="ARBA00001974"/>
    </source>
</evidence>
<evidence type="ECO:0000256" key="6">
    <source>
        <dbReference type="ARBA" id="ARBA00012312"/>
    </source>
</evidence>
<evidence type="ECO:0000256" key="2">
    <source>
        <dbReference type="ARBA" id="ARBA00002173"/>
    </source>
</evidence>
<comment type="caution">
    <text evidence="18">The sequence shown here is derived from an EMBL/GenBank/DDBJ whole genome shotgun (WGS) entry which is preliminary data.</text>
</comment>
<dbReference type="InterPro" id="IPR006076">
    <property type="entry name" value="FAD-dep_OxRdtase"/>
</dbReference>
<evidence type="ECO:0000313" key="18">
    <source>
        <dbReference type="EMBL" id="KAJ4833978.1"/>
    </source>
</evidence>
<name>A0A9Q0FM98_9ROSI</name>
<dbReference type="PANTHER" id="PTHR10835:SF29">
    <property type="entry name" value="SQUALENE MONOOXYGENASE"/>
    <property type="match status" value="1"/>
</dbReference>
<dbReference type="FunFam" id="3.50.50.60:FF:000074">
    <property type="entry name" value="Squalene monooxygenase 2"/>
    <property type="match status" value="1"/>
</dbReference>
<dbReference type="OrthoDB" id="1678617at2759"/>
<gene>
    <name evidence="18" type="primary">SQE1_3</name>
    <name evidence="18" type="ORF">Tsubulata_027454</name>
</gene>
<evidence type="ECO:0000256" key="14">
    <source>
        <dbReference type="RuleBase" id="RU367121"/>
    </source>
</evidence>
<evidence type="ECO:0000313" key="19">
    <source>
        <dbReference type="Proteomes" id="UP001141552"/>
    </source>
</evidence>
<keyword evidence="8 14" id="KW-0812">Transmembrane</keyword>
<evidence type="ECO:0000259" key="16">
    <source>
        <dbReference type="Pfam" id="PF01266"/>
    </source>
</evidence>
<feature type="compositionally biased region" description="Polar residues" evidence="15">
    <location>
        <begin position="32"/>
        <end position="42"/>
    </location>
</feature>
<feature type="domain" description="Squalene epoxidase" evidence="17">
    <location>
        <begin position="211"/>
        <end position="484"/>
    </location>
</feature>
<feature type="transmembrane region" description="Helical" evidence="14">
    <location>
        <begin position="6"/>
        <end position="25"/>
    </location>
</feature>
<proteinExistence type="inferred from homology"/>
<evidence type="ECO:0000259" key="17">
    <source>
        <dbReference type="Pfam" id="PF08491"/>
    </source>
</evidence>
<evidence type="ECO:0000256" key="10">
    <source>
        <dbReference type="ARBA" id="ARBA00022989"/>
    </source>
</evidence>
<feature type="transmembrane region" description="Helical" evidence="14">
    <location>
        <begin position="483"/>
        <end position="501"/>
    </location>
</feature>
<dbReference type="SUPFAM" id="SSF51905">
    <property type="entry name" value="FAD/NAD(P)-binding domain"/>
    <property type="match status" value="1"/>
</dbReference>
<feature type="transmembrane region" description="Helical" evidence="14">
    <location>
        <begin position="456"/>
        <end position="477"/>
    </location>
</feature>
<keyword evidence="12 14" id="KW-0472">Membrane</keyword>
<dbReference type="Pfam" id="PF01266">
    <property type="entry name" value="DAO"/>
    <property type="match status" value="1"/>
</dbReference>
<dbReference type="GO" id="GO:0004506">
    <property type="term" value="F:squalene monooxygenase activity"/>
    <property type="evidence" value="ECO:0007669"/>
    <property type="project" value="UniProtKB-UniRule"/>
</dbReference>
<comment type="similarity">
    <text evidence="5 14">Belongs to the squalene monooxygenase family.</text>
</comment>
<evidence type="ECO:0000256" key="12">
    <source>
        <dbReference type="ARBA" id="ARBA00023136"/>
    </source>
</evidence>
<dbReference type="InterPro" id="IPR036188">
    <property type="entry name" value="FAD/NAD-bd_sf"/>
</dbReference>
<reference evidence="18" key="1">
    <citation type="submission" date="2022-02" db="EMBL/GenBank/DDBJ databases">
        <authorList>
            <person name="Henning P.M."/>
            <person name="McCubbin A.G."/>
            <person name="Shore J.S."/>
        </authorList>
    </citation>
    <scope>NUCLEOTIDE SEQUENCE</scope>
    <source>
        <strain evidence="18">F60SS</strain>
        <tissue evidence="18">Leaves</tissue>
    </source>
</reference>
<feature type="domain" description="FAD dependent oxidoreductase" evidence="16">
    <location>
        <begin position="60"/>
        <end position="90"/>
    </location>
</feature>
<dbReference type="GO" id="GO:0005783">
    <property type="term" value="C:endoplasmic reticulum"/>
    <property type="evidence" value="ECO:0007669"/>
    <property type="project" value="TreeGrafter"/>
</dbReference>
<evidence type="ECO:0000256" key="11">
    <source>
        <dbReference type="ARBA" id="ARBA00023002"/>
    </source>
</evidence>
<reference evidence="18" key="2">
    <citation type="journal article" date="2023" name="Plants (Basel)">
        <title>Annotation of the Turnera subulata (Passifloraceae) Draft Genome Reveals the S-Locus Evolved after the Divergence of Turneroideae from Passifloroideae in a Stepwise Manner.</title>
        <authorList>
            <person name="Henning P.M."/>
            <person name="Roalson E.H."/>
            <person name="Mir W."/>
            <person name="McCubbin A.G."/>
            <person name="Shore J.S."/>
        </authorList>
    </citation>
    <scope>NUCLEOTIDE SEQUENCE</scope>
    <source>
        <strain evidence="18">F60SS</strain>
    </source>
</reference>
<dbReference type="GO" id="GO:0016020">
    <property type="term" value="C:membrane"/>
    <property type="evidence" value="ECO:0007669"/>
    <property type="project" value="UniProtKB-SubCell"/>
</dbReference>
<dbReference type="GO" id="GO:0009725">
    <property type="term" value="P:response to hormone"/>
    <property type="evidence" value="ECO:0007669"/>
    <property type="project" value="UniProtKB-ARBA"/>
</dbReference>
<dbReference type="InterPro" id="IPR013698">
    <property type="entry name" value="Squalene_epoxidase"/>
</dbReference>
<accession>A0A9Q0FM98</accession>
<comment type="subcellular location">
    <subcellularLocation>
        <location evidence="3 14">Membrane</location>
        <topology evidence="3 14">Multi-pass membrane protein</topology>
    </subcellularLocation>
</comment>
<protein>
    <recommendedName>
        <fullName evidence="6 14">Squalene monooxygenase</fullName>
        <ecNumber evidence="6 14">1.14.14.17</ecNumber>
    </recommendedName>
</protein>
<dbReference type="EC" id="1.14.14.17" evidence="6 14"/>
<keyword evidence="7 14" id="KW-0285">Flavoprotein</keyword>
<keyword evidence="19" id="KW-1185">Reference proteome</keyword>
<dbReference type="GO" id="GO:0050660">
    <property type="term" value="F:flavin adenine dinucleotide binding"/>
    <property type="evidence" value="ECO:0007669"/>
    <property type="project" value="UniProtKB-UniRule"/>
</dbReference>
<dbReference type="AlphaFoldDB" id="A0A9Q0FM98"/>
<dbReference type="GO" id="GO:0016126">
    <property type="term" value="P:sterol biosynthetic process"/>
    <property type="evidence" value="ECO:0007669"/>
    <property type="project" value="UniProtKB-UniRule"/>
</dbReference>
<evidence type="ECO:0000256" key="13">
    <source>
        <dbReference type="ARBA" id="ARBA00048658"/>
    </source>
</evidence>
<sequence>MDCQYIVGGLATLVALVLLKILILGKNMKSTPNQTQTDNTVKSYRDSKSMSADDNTGSTDVIIVGAGVAGSALAYALGKDGWRVQVIEKDLSEPDRIAGEFLLPAGYLKLIELGLEDCVDGIDAFKTFGLTLHQNGKRLKLPIPLADFHADHAPAHGFHNGRFVVKMREKAASLPNVNVQQGTVISLMEEKGTIKGVTYKTKSGQELIASAPLTIVCDGCFSSLRRFLCDPKIEIPSSFVGLILRNCDLPQGHDHVHLIFADTPIIVYRISSTELRCLVDVLGQKVPSISNGEMATYLKTVIAPQIPQELYNAFVSAIDEGNMKAMFCRRMPTSPYPTPGAFLIGDAFNMRNPMTGGGMTVALSDVVILRDLLRPLRDLTDSAALCKQLEPFHALRKPMASTLNMVADALHMIFSSSSDPVIKKEMREACMAYLGIGGALSSRFTALICGLDHRPLSLLVQFSAILVYGIGCLLLPFPSPKRLWVAARLLLGASGVIFPIMKTEGVRNMF</sequence>
<dbReference type="PRINTS" id="PR00420">
    <property type="entry name" value="RNGMNOXGNASE"/>
</dbReference>
<dbReference type="Proteomes" id="UP001141552">
    <property type="component" value="Unassembled WGS sequence"/>
</dbReference>
<comment type="pathway">
    <text evidence="4">Terpene metabolism; lanosterol biosynthesis; lanosterol from farnesyl diphosphate: step 2/3.</text>
</comment>
<comment type="catalytic activity">
    <reaction evidence="13 14">
        <text>squalene + reduced [NADPH--hemoprotein reductase] + O2 = (S)-2,3-epoxysqualene + oxidized [NADPH--hemoprotein reductase] + H2O + H(+)</text>
        <dbReference type="Rhea" id="RHEA:25282"/>
        <dbReference type="Rhea" id="RHEA-COMP:11964"/>
        <dbReference type="Rhea" id="RHEA-COMP:11965"/>
        <dbReference type="ChEBI" id="CHEBI:15377"/>
        <dbReference type="ChEBI" id="CHEBI:15378"/>
        <dbReference type="ChEBI" id="CHEBI:15379"/>
        <dbReference type="ChEBI" id="CHEBI:15440"/>
        <dbReference type="ChEBI" id="CHEBI:15441"/>
        <dbReference type="ChEBI" id="CHEBI:57618"/>
        <dbReference type="ChEBI" id="CHEBI:58210"/>
        <dbReference type="EC" id="1.14.14.17"/>
    </reaction>
</comment>
<evidence type="ECO:0000256" key="7">
    <source>
        <dbReference type="ARBA" id="ARBA00022630"/>
    </source>
</evidence>
<organism evidence="18 19">
    <name type="scientific">Turnera subulata</name>
    <dbReference type="NCBI Taxonomy" id="218843"/>
    <lineage>
        <taxon>Eukaryota</taxon>
        <taxon>Viridiplantae</taxon>
        <taxon>Streptophyta</taxon>
        <taxon>Embryophyta</taxon>
        <taxon>Tracheophyta</taxon>
        <taxon>Spermatophyta</taxon>
        <taxon>Magnoliopsida</taxon>
        <taxon>eudicotyledons</taxon>
        <taxon>Gunneridae</taxon>
        <taxon>Pentapetalae</taxon>
        <taxon>rosids</taxon>
        <taxon>fabids</taxon>
        <taxon>Malpighiales</taxon>
        <taxon>Passifloraceae</taxon>
        <taxon>Turnera</taxon>
    </lineage>
</organism>
<evidence type="ECO:0000256" key="15">
    <source>
        <dbReference type="SAM" id="MobiDB-lite"/>
    </source>
</evidence>
<keyword evidence="10 14" id="KW-1133">Transmembrane helix</keyword>
<evidence type="ECO:0000256" key="4">
    <source>
        <dbReference type="ARBA" id="ARBA00005018"/>
    </source>
</evidence>
<dbReference type="Gene3D" id="3.50.50.60">
    <property type="entry name" value="FAD/NAD(P)-binding domain"/>
    <property type="match status" value="1"/>
</dbReference>
<comment type="function">
    <text evidence="2 14">Catalyzes the stereospecific oxidation of squalene to (S)-2,3-epoxysqualene, and is considered to be a rate-limiting enzyme in steroid biosynthesis.</text>
</comment>
<evidence type="ECO:0000256" key="8">
    <source>
        <dbReference type="ARBA" id="ARBA00022692"/>
    </source>
</evidence>
<feature type="region of interest" description="Disordered" evidence="15">
    <location>
        <begin position="32"/>
        <end position="55"/>
    </location>
</feature>
<dbReference type="InterPro" id="IPR040125">
    <property type="entry name" value="Squalene_monox"/>
</dbReference>
<keyword evidence="9 14" id="KW-0274">FAD</keyword>